<sequence length="38" mass="4226">MEEDAIGQKCTVQTQTHNHASSSLFLSIKTLTNDSELF</sequence>
<name>A0A0K2UHH9_LEPSM</name>
<dbReference type="AlphaFoldDB" id="A0A0K2UHH9"/>
<protein>
    <submittedName>
        <fullName evidence="1">Uncharacterized protein</fullName>
    </submittedName>
</protein>
<organism evidence="1">
    <name type="scientific">Lepeophtheirus salmonis</name>
    <name type="common">Salmon louse</name>
    <name type="synonym">Caligus salmonis</name>
    <dbReference type="NCBI Taxonomy" id="72036"/>
    <lineage>
        <taxon>Eukaryota</taxon>
        <taxon>Metazoa</taxon>
        <taxon>Ecdysozoa</taxon>
        <taxon>Arthropoda</taxon>
        <taxon>Crustacea</taxon>
        <taxon>Multicrustacea</taxon>
        <taxon>Hexanauplia</taxon>
        <taxon>Copepoda</taxon>
        <taxon>Siphonostomatoida</taxon>
        <taxon>Caligidae</taxon>
        <taxon>Lepeophtheirus</taxon>
    </lineage>
</organism>
<proteinExistence type="predicted"/>
<accession>A0A0K2UHH9</accession>
<dbReference type="EMBL" id="HACA01020031">
    <property type="protein sequence ID" value="CDW37392.1"/>
    <property type="molecule type" value="Transcribed_RNA"/>
</dbReference>
<evidence type="ECO:0000313" key="1">
    <source>
        <dbReference type="EMBL" id="CDW37392.1"/>
    </source>
</evidence>
<reference evidence="1" key="1">
    <citation type="submission" date="2014-05" db="EMBL/GenBank/DDBJ databases">
        <authorList>
            <person name="Chronopoulou M."/>
        </authorList>
    </citation>
    <scope>NUCLEOTIDE SEQUENCE</scope>
    <source>
        <tissue evidence="1">Whole organism</tissue>
    </source>
</reference>